<dbReference type="EMBL" id="LCLA01000014">
    <property type="protein sequence ID" value="KKU10357.1"/>
    <property type="molecule type" value="Genomic_DNA"/>
</dbReference>
<dbReference type="GO" id="GO:0006423">
    <property type="term" value="P:cysteinyl-tRNA aminoacylation"/>
    <property type="evidence" value="ECO:0007669"/>
    <property type="project" value="TreeGrafter"/>
</dbReference>
<sequence>GYDPLAMRYLILTSHYKKGLNFSWESLDSAQTALGNLRDLIAGLKSENGRTALSAEKENKVSGYRERFTAALSDDVNVPQALAILWEVLKSNILSGDKYDLAMNFDEVFGLQIGQVSKRESVPQEVKKLIKQREELRKEGKFDEADKIRDEIVKLGHKVEDRPV</sequence>
<evidence type="ECO:0000313" key="5">
    <source>
        <dbReference type="EMBL" id="KKU10357.1"/>
    </source>
</evidence>
<name>A0A0G1MQG2_9BACT</name>
<protein>
    <submittedName>
        <fullName evidence="5">Cysteine-tRNA ligase</fullName>
    </submittedName>
</protein>
<evidence type="ECO:0000256" key="3">
    <source>
        <dbReference type="ARBA" id="ARBA00022840"/>
    </source>
</evidence>
<dbReference type="PANTHER" id="PTHR10890">
    <property type="entry name" value="CYSTEINYL-TRNA SYNTHETASE"/>
    <property type="match status" value="1"/>
</dbReference>
<feature type="non-terminal residue" evidence="5">
    <location>
        <position position="1"/>
    </location>
</feature>
<dbReference type="AlphaFoldDB" id="A0A0G1MQG2"/>
<dbReference type="InterPro" id="IPR009080">
    <property type="entry name" value="tRNAsynth_Ia_anticodon-bd"/>
</dbReference>
<keyword evidence="2" id="KW-0547">Nucleotide-binding</keyword>
<evidence type="ECO:0000256" key="1">
    <source>
        <dbReference type="ARBA" id="ARBA00022598"/>
    </source>
</evidence>
<dbReference type="SUPFAM" id="SSF47323">
    <property type="entry name" value="Anticodon-binding domain of a subclass of class I aminoacyl-tRNA synthetases"/>
    <property type="match status" value="1"/>
</dbReference>
<dbReference type="GO" id="GO:0004817">
    <property type="term" value="F:cysteine-tRNA ligase activity"/>
    <property type="evidence" value="ECO:0007669"/>
    <property type="project" value="TreeGrafter"/>
</dbReference>
<accession>A0A0G1MQG2</accession>
<dbReference type="Proteomes" id="UP000034329">
    <property type="component" value="Unassembled WGS sequence"/>
</dbReference>
<evidence type="ECO:0000256" key="2">
    <source>
        <dbReference type="ARBA" id="ARBA00022741"/>
    </source>
</evidence>
<dbReference type="PANTHER" id="PTHR10890:SF3">
    <property type="entry name" value="CYSTEINE--TRNA LIGASE, CYTOPLASMIC"/>
    <property type="match status" value="1"/>
</dbReference>
<dbReference type="Pfam" id="PF23493">
    <property type="entry name" value="CysS_C"/>
    <property type="match status" value="1"/>
</dbReference>
<evidence type="ECO:0000259" key="4">
    <source>
        <dbReference type="PROSITE" id="PS50151"/>
    </source>
</evidence>
<dbReference type="GO" id="GO:0005524">
    <property type="term" value="F:ATP binding"/>
    <property type="evidence" value="ECO:0007669"/>
    <property type="project" value="UniProtKB-KW"/>
</dbReference>
<organism evidence="5 6">
    <name type="scientific">Candidatus Woesebacteria bacterium GW2011_GWB1_45_5</name>
    <dbReference type="NCBI Taxonomy" id="1618581"/>
    <lineage>
        <taxon>Bacteria</taxon>
        <taxon>Candidatus Woeseibacteriota</taxon>
    </lineage>
</organism>
<evidence type="ECO:0000313" key="6">
    <source>
        <dbReference type="Proteomes" id="UP000034329"/>
    </source>
</evidence>
<dbReference type="Gene3D" id="1.20.120.1910">
    <property type="entry name" value="Cysteine-tRNA ligase, C-terminal anti-codon recognition domain"/>
    <property type="match status" value="1"/>
</dbReference>
<gene>
    <name evidence="5" type="ORF">UX13_C0014G0015</name>
</gene>
<proteinExistence type="predicted"/>
<dbReference type="GO" id="GO:0005829">
    <property type="term" value="C:cytosol"/>
    <property type="evidence" value="ECO:0007669"/>
    <property type="project" value="TreeGrafter"/>
</dbReference>
<keyword evidence="3" id="KW-0067">ATP-binding</keyword>
<dbReference type="InterPro" id="IPR024909">
    <property type="entry name" value="Cys-tRNA/MSH_ligase"/>
</dbReference>
<comment type="caution">
    <text evidence="5">The sequence shown here is derived from an EMBL/GenBank/DDBJ whole genome shotgun (WGS) entry which is preliminary data.</text>
</comment>
<dbReference type="PROSITE" id="PS50151">
    <property type="entry name" value="UVR"/>
    <property type="match status" value="1"/>
</dbReference>
<reference evidence="5 6" key="1">
    <citation type="journal article" date="2015" name="Nature">
        <title>rRNA introns, odd ribosomes, and small enigmatic genomes across a large radiation of phyla.</title>
        <authorList>
            <person name="Brown C.T."/>
            <person name="Hug L.A."/>
            <person name="Thomas B.C."/>
            <person name="Sharon I."/>
            <person name="Castelle C.J."/>
            <person name="Singh A."/>
            <person name="Wilkins M.J."/>
            <person name="Williams K.H."/>
            <person name="Banfield J.F."/>
        </authorList>
    </citation>
    <scope>NUCLEOTIDE SEQUENCE [LARGE SCALE GENOMIC DNA]</scope>
</reference>
<dbReference type="InterPro" id="IPR001943">
    <property type="entry name" value="UVR_dom"/>
</dbReference>
<feature type="domain" description="UVR" evidence="4">
    <location>
        <begin position="123"/>
        <end position="158"/>
    </location>
</feature>
<keyword evidence="1 5" id="KW-0436">Ligase</keyword>
<dbReference type="InterPro" id="IPR056411">
    <property type="entry name" value="CysS_C"/>
</dbReference>